<gene>
    <name evidence="1" type="ORF">HKX05_01805</name>
    <name evidence="2" type="ORF">HLV41_00470</name>
</gene>
<proteinExistence type="predicted"/>
<reference evidence="3 4" key="1">
    <citation type="submission" date="2020-05" db="EMBL/GenBank/DDBJ databases">
        <title>Draft Genome Sequences of Sphingomonas sp. Isolated from the International Space Station.</title>
        <authorList>
            <person name="Bijlani S."/>
            <person name="Singh N.K."/>
            <person name="Mason C.E."/>
            <person name="Wang C.C."/>
            <person name="Venkateswaran K."/>
        </authorList>
    </citation>
    <scope>NUCLEOTIDE SEQUENCE [LARGE SCALE GENOMIC DNA]</scope>
    <source>
        <strain evidence="1 4">IIF7SW-B5</strain>
        <strain evidence="2">ISS-IIF7SWP</strain>
    </source>
</reference>
<comment type="caution">
    <text evidence="2">The sequence shown here is derived from an EMBL/GenBank/DDBJ whole genome shotgun (WGS) entry which is preliminary data.</text>
</comment>
<evidence type="ECO:0000313" key="3">
    <source>
        <dbReference type="Proteomes" id="UP000531581"/>
    </source>
</evidence>
<keyword evidence="4" id="KW-1185">Reference proteome</keyword>
<dbReference type="Gene3D" id="3.30.450.20">
    <property type="entry name" value="PAS domain"/>
    <property type="match status" value="1"/>
</dbReference>
<dbReference type="AlphaFoldDB" id="A0A7Y7QT66"/>
<sequence length="160" mass="18540">MTTGFEECPMKPAEPLALNHSWPLFESGQRFDLGRLDAPDVNYAEADDEWLAARGIGRWHCDLSTQRLSWSTGVFNLFDWHRDQMPERLAVLPLYQSESLSAVERLRFYAIRHRRGFTIDAGLRMAGDQRWMRVIGVPVCENKRVVALQGWKIDVTAEYR</sequence>
<dbReference type="InterPro" id="IPR035965">
    <property type="entry name" value="PAS-like_dom_sf"/>
</dbReference>
<dbReference type="SUPFAM" id="SSF55785">
    <property type="entry name" value="PYP-like sensor domain (PAS domain)"/>
    <property type="match status" value="1"/>
</dbReference>
<protein>
    <submittedName>
        <fullName evidence="2">Uncharacterized protein</fullName>
    </submittedName>
</protein>
<dbReference type="EMBL" id="JABEOV010000005">
    <property type="protein sequence ID" value="NNG52084.1"/>
    <property type="molecule type" value="Genomic_DNA"/>
</dbReference>
<evidence type="ECO:0000313" key="1">
    <source>
        <dbReference type="EMBL" id="NNG52084.1"/>
    </source>
</evidence>
<accession>A0A7Y7QT66</accession>
<dbReference type="Proteomes" id="UP000557656">
    <property type="component" value="Unassembled WGS sequence"/>
</dbReference>
<organism evidence="2 3">
    <name type="scientific">Sphingomonas sanguinis</name>
    <dbReference type="NCBI Taxonomy" id="33051"/>
    <lineage>
        <taxon>Bacteria</taxon>
        <taxon>Pseudomonadati</taxon>
        <taxon>Pseudomonadota</taxon>
        <taxon>Alphaproteobacteria</taxon>
        <taxon>Sphingomonadales</taxon>
        <taxon>Sphingomonadaceae</taxon>
        <taxon>Sphingomonas</taxon>
    </lineage>
</organism>
<dbReference type="Proteomes" id="UP000531581">
    <property type="component" value="Unassembled WGS sequence"/>
</dbReference>
<name>A0A7Y7QT66_9SPHN</name>
<evidence type="ECO:0000313" key="2">
    <source>
        <dbReference type="EMBL" id="NVP29508.1"/>
    </source>
</evidence>
<dbReference type="EMBL" id="JABYQV010000001">
    <property type="protein sequence ID" value="NVP29508.1"/>
    <property type="molecule type" value="Genomic_DNA"/>
</dbReference>
<evidence type="ECO:0000313" key="4">
    <source>
        <dbReference type="Proteomes" id="UP000557656"/>
    </source>
</evidence>